<dbReference type="EC" id="3.2.1.4" evidence="9"/>
<dbReference type="InterPro" id="IPR033126">
    <property type="entry name" value="Glyco_hydro_9_Asp/Glu_AS"/>
</dbReference>
<dbReference type="GO" id="GO:0008810">
    <property type="term" value="F:cellulase activity"/>
    <property type="evidence" value="ECO:0007669"/>
    <property type="project" value="UniProtKB-EC"/>
</dbReference>
<feature type="signal peptide" evidence="9">
    <location>
        <begin position="1"/>
        <end position="20"/>
    </location>
</feature>
<sequence length="584" mass="63583">MFFLLIRFLSIFCTTCAVFGQLPLPKFPFIPPGASAGARLSSGYPNPQWSTLLGNLLYFYDAQRSGTLASTNRVPWRNNSALNDGKDVNLDLSGGYYDAGDYIKATFPLSSTLMSICWGATDFGKAYDITNQTAYLDDMLRWGLDWLMKAHPSNDTLYVLVGDTKVDDTYWGGDLDIPTPRPSYQINDTHPGTDAAAGASAAFAACSNLYSKRAFDGPYQPPASLNDTTYAEKLLKHAKDLYSFAISAKGGMRTYQKSVSAVADSYMSSSYTDEVTMAALFLSWATKDNSLFQQAEDYYKKFGLAGFNGVFNWDSKTPGIAVLFAQIAQSDSPLGGNMSTWQAEAERYFDRIIANEGPGFLTKHGLLFYNGDSDSASLNPALNAAMLLNRYAQIASTTKRKDAYLSFARSQVDYALGKNSMSVPYIVGSNPNSPSNPHSALASGGNNISDINNSPQEEAYILYGAVVGGPDKYDNFYDIRSDWPETEVALDYNAPMLTLTAMHVLNDTVDPFFTSLKAGAYDKVQPQGLPCDAVFPHSCPTPSLSRGGRIAMAIVITVTGLIILGLLSWYFHVLSQSGDLLKSG</sequence>
<dbReference type="Pfam" id="PF00759">
    <property type="entry name" value="Glyco_hydro_9"/>
    <property type="match status" value="1"/>
</dbReference>
<keyword evidence="7 8" id="KW-0624">Polysaccharide degradation</keyword>
<keyword evidence="10" id="KW-0812">Transmembrane</keyword>
<evidence type="ECO:0000313" key="12">
    <source>
        <dbReference type="EMBL" id="KAF9469019.1"/>
    </source>
</evidence>
<dbReference type="Proteomes" id="UP000807353">
    <property type="component" value="Unassembled WGS sequence"/>
</dbReference>
<dbReference type="InterPro" id="IPR001701">
    <property type="entry name" value="Glyco_hydro_9"/>
</dbReference>
<dbReference type="GO" id="GO:0030245">
    <property type="term" value="P:cellulose catabolic process"/>
    <property type="evidence" value="ECO:0007669"/>
    <property type="project" value="UniProtKB-KW"/>
</dbReference>
<gene>
    <name evidence="12" type="ORF">BDZ94DRAFT_1245172</name>
</gene>
<evidence type="ECO:0000313" key="13">
    <source>
        <dbReference type="Proteomes" id="UP000807353"/>
    </source>
</evidence>
<dbReference type="AlphaFoldDB" id="A0A9P5YI17"/>
<evidence type="ECO:0000256" key="8">
    <source>
        <dbReference type="PROSITE-ProRule" id="PRU10060"/>
    </source>
</evidence>
<dbReference type="PANTHER" id="PTHR22298">
    <property type="entry name" value="ENDO-1,4-BETA-GLUCANASE"/>
    <property type="match status" value="1"/>
</dbReference>
<dbReference type="SUPFAM" id="SSF48208">
    <property type="entry name" value="Six-hairpin glycosidases"/>
    <property type="match status" value="1"/>
</dbReference>
<evidence type="ECO:0000256" key="7">
    <source>
        <dbReference type="ARBA" id="ARBA00023326"/>
    </source>
</evidence>
<evidence type="ECO:0000256" key="10">
    <source>
        <dbReference type="SAM" id="Phobius"/>
    </source>
</evidence>
<dbReference type="EMBL" id="MU150231">
    <property type="protein sequence ID" value="KAF9469019.1"/>
    <property type="molecule type" value="Genomic_DNA"/>
</dbReference>
<evidence type="ECO:0000256" key="4">
    <source>
        <dbReference type="ARBA" id="ARBA00023001"/>
    </source>
</evidence>
<name>A0A9P5YI17_9AGAR</name>
<evidence type="ECO:0000259" key="11">
    <source>
        <dbReference type="Pfam" id="PF00759"/>
    </source>
</evidence>
<accession>A0A9P5YI17</accession>
<comment type="caution">
    <text evidence="12">The sequence shown here is derived from an EMBL/GenBank/DDBJ whole genome shotgun (WGS) entry which is preliminary data.</text>
</comment>
<evidence type="ECO:0000256" key="5">
    <source>
        <dbReference type="ARBA" id="ARBA00023277"/>
    </source>
</evidence>
<keyword evidence="4 9" id="KW-0136">Cellulose degradation</keyword>
<evidence type="ECO:0000256" key="1">
    <source>
        <dbReference type="ARBA" id="ARBA00000966"/>
    </source>
</evidence>
<evidence type="ECO:0000256" key="2">
    <source>
        <dbReference type="ARBA" id="ARBA00007072"/>
    </source>
</evidence>
<keyword evidence="3 8" id="KW-0378">Hydrolase</keyword>
<dbReference type="Gene3D" id="1.50.10.10">
    <property type="match status" value="1"/>
</dbReference>
<proteinExistence type="inferred from homology"/>
<keyword evidence="13" id="KW-1185">Reference proteome</keyword>
<dbReference type="InterPro" id="IPR008928">
    <property type="entry name" value="6-hairpin_glycosidase_sf"/>
</dbReference>
<feature type="transmembrane region" description="Helical" evidence="10">
    <location>
        <begin position="550"/>
        <end position="571"/>
    </location>
</feature>
<evidence type="ECO:0000256" key="3">
    <source>
        <dbReference type="ARBA" id="ARBA00022801"/>
    </source>
</evidence>
<keyword evidence="10" id="KW-1133">Transmembrane helix</keyword>
<dbReference type="OrthoDB" id="10257085at2759"/>
<feature type="active site" evidence="8">
    <location>
        <position position="487"/>
    </location>
</feature>
<dbReference type="InterPro" id="IPR012341">
    <property type="entry name" value="6hp_glycosidase-like_sf"/>
</dbReference>
<feature type="domain" description="Glycoside hydrolase family 9" evidence="11">
    <location>
        <begin position="50"/>
        <end position="498"/>
    </location>
</feature>
<dbReference type="PROSITE" id="PS00698">
    <property type="entry name" value="GH9_3"/>
    <property type="match status" value="1"/>
</dbReference>
<feature type="chain" id="PRO_5040533138" description="Endoglucanase" evidence="9">
    <location>
        <begin position="21"/>
        <end position="584"/>
    </location>
</feature>
<keyword evidence="10" id="KW-0472">Membrane</keyword>
<keyword evidence="9" id="KW-0732">Signal</keyword>
<comment type="similarity">
    <text evidence="2 8 9">Belongs to the glycosyl hydrolase 9 (cellulase E) family.</text>
</comment>
<protein>
    <recommendedName>
        <fullName evidence="9">Endoglucanase</fullName>
        <ecNumber evidence="9">3.2.1.4</ecNumber>
    </recommendedName>
</protein>
<keyword evidence="6 8" id="KW-0326">Glycosidase</keyword>
<evidence type="ECO:0000256" key="6">
    <source>
        <dbReference type="ARBA" id="ARBA00023295"/>
    </source>
</evidence>
<organism evidence="12 13">
    <name type="scientific">Collybia nuda</name>
    <dbReference type="NCBI Taxonomy" id="64659"/>
    <lineage>
        <taxon>Eukaryota</taxon>
        <taxon>Fungi</taxon>
        <taxon>Dikarya</taxon>
        <taxon>Basidiomycota</taxon>
        <taxon>Agaricomycotina</taxon>
        <taxon>Agaricomycetes</taxon>
        <taxon>Agaricomycetidae</taxon>
        <taxon>Agaricales</taxon>
        <taxon>Tricholomatineae</taxon>
        <taxon>Clitocybaceae</taxon>
        <taxon>Collybia</taxon>
    </lineage>
</organism>
<evidence type="ECO:0000256" key="9">
    <source>
        <dbReference type="RuleBase" id="RU361166"/>
    </source>
</evidence>
<feature type="active site" evidence="8">
    <location>
        <position position="478"/>
    </location>
</feature>
<reference evidence="12" key="1">
    <citation type="submission" date="2020-11" db="EMBL/GenBank/DDBJ databases">
        <authorList>
            <consortium name="DOE Joint Genome Institute"/>
            <person name="Ahrendt S."/>
            <person name="Riley R."/>
            <person name="Andreopoulos W."/>
            <person name="Labutti K."/>
            <person name="Pangilinan J."/>
            <person name="Ruiz-Duenas F.J."/>
            <person name="Barrasa J.M."/>
            <person name="Sanchez-Garcia M."/>
            <person name="Camarero S."/>
            <person name="Miyauchi S."/>
            <person name="Serrano A."/>
            <person name="Linde D."/>
            <person name="Babiker R."/>
            <person name="Drula E."/>
            <person name="Ayuso-Fernandez I."/>
            <person name="Pacheco R."/>
            <person name="Padilla G."/>
            <person name="Ferreira P."/>
            <person name="Barriuso J."/>
            <person name="Kellner H."/>
            <person name="Castanera R."/>
            <person name="Alfaro M."/>
            <person name="Ramirez L."/>
            <person name="Pisabarro A.G."/>
            <person name="Kuo A."/>
            <person name="Tritt A."/>
            <person name="Lipzen A."/>
            <person name="He G."/>
            <person name="Yan M."/>
            <person name="Ng V."/>
            <person name="Cullen D."/>
            <person name="Martin F."/>
            <person name="Rosso M.-N."/>
            <person name="Henrissat B."/>
            <person name="Hibbett D."/>
            <person name="Martinez A.T."/>
            <person name="Grigoriev I.V."/>
        </authorList>
    </citation>
    <scope>NUCLEOTIDE SEQUENCE</scope>
    <source>
        <strain evidence="12">CBS 247.69</strain>
    </source>
</reference>
<comment type="catalytic activity">
    <reaction evidence="1 9">
        <text>Endohydrolysis of (1-&gt;4)-beta-D-glucosidic linkages in cellulose, lichenin and cereal beta-D-glucans.</text>
        <dbReference type="EC" id="3.2.1.4"/>
    </reaction>
</comment>
<keyword evidence="5 8" id="KW-0119">Carbohydrate metabolism</keyword>